<dbReference type="OMA" id="YNTPYDA"/>
<sequence length="610" mass="66398">MGRVLWWMASVVGACLLAGLIGRGDGHPSPDSPRVAMRQVLEEKIPAASLGALDDWSIPEDIKQHPFFVEVKTSMADALRELDERLQRHDGTRLITPMPLRKWIGRTISPGTMGVWNYNGCPQVALQPGRYANFNPQRRWSSVVSYTDSFSCLGVTGAQAGQSEALVVLDPQNRVFIIRNGGFVAYAIQGRFLVLAVVDTLNLGDDAIVSEAGTRRILGWKKEIKNRIGNNEYTVATFFNIPANNVAVMQSGDRLITLKAGQHVNTRTDVTFRGFFSLGERQLSFKTQPTYTVEGVPVVLDVVLRYRITDPEALTKNYDSVEQALKSPCQYVVNKAVSHMSYQQFMKVSKLTTQAVAGSSASVGAIVPAYAPSSDLSWLAVFQETCLDELAGLAETYGIKVESFDVLDRNLDGVLGKKLASQSEEVLKNQLEATQVALKTQIATETERGHLAVAEINKQQTQTKAEAAKIEATTKADAEFYKAMKEAEAKKFLMEKEAEGKAEAVRKEAGAEAEKIRQLGDAQAAAIKAVAWARNEASTEHAQTMQRLEEYAKITAALPESTILFAGGGDASGDLAANKVLAQTASNVITGMSIQKGVAMGADRSCDNRQ</sequence>
<feature type="signal peptide" evidence="1">
    <location>
        <begin position="1"/>
        <end position="26"/>
    </location>
</feature>
<accession>A0A0G4J5W0</accession>
<dbReference type="Proteomes" id="UP000290189">
    <property type="component" value="Unassembled WGS sequence"/>
</dbReference>
<keyword evidence="4" id="KW-0496">Mitochondrion</keyword>
<dbReference type="SUPFAM" id="SSF117892">
    <property type="entry name" value="Band 7/SPFH domain"/>
    <property type="match status" value="1"/>
</dbReference>
<reference evidence="4 6" key="2">
    <citation type="submission" date="2018-03" db="EMBL/GenBank/DDBJ databases">
        <authorList>
            <person name="Fogelqvist J."/>
        </authorList>
    </citation>
    <scope>NUCLEOTIDE SEQUENCE [LARGE SCALE GENOMIC DNA]</scope>
</reference>
<dbReference type="OrthoDB" id="6738456at2759"/>
<feature type="domain" description="Band 7" evidence="2">
    <location>
        <begin position="240"/>
        <end position="415"/>
    </location>
</feature>
<dbReference type="InterPro" id="IPR001107">
    <property type="entry name" value="Band_7"/>
</dbReference>
<dbReference type="PROSITE" id="PS51257">
    <property type="entry name" value="PROKAR_LIPOPROTEIN"/>
    <property type="match status" value="1"/>
</dbReference>
<dbReference type="EMBL" id="CDSF01000136">
    <property type="protein sequence ID" value="CEP02998.1"/>
    <property type="molecule type" value="Genomic_DNA"/>
</dbReference>
<dbReference type="Proteomes" id="UP000039324">
    <property type="component" value="Unassembled WGS sequence"/>
</dbReference>
<dbReference type="AlphaFoldDB" id="A0A0G4J5W0"/>
<dbReference type="STRING" id="37360.A0A0G4J5W0"/>
<evidence type="ECO:0000313" key="5">
    <source>
        <dbReference type="Proteomes" id="UP000039324"/>
    </source>
</evidence>
<dbReference type="Gene3D" id="3.30.479.30">
    <property type="entry name" value="Band 7 domain"/>
    <property type="match status" value="1"/>
</dbReference>
<organism evidence="3 5">
    <name type="scientific">Plasmodiophora brassicae</name>
    <name type="common">Clubroot disease agent</name>
    <dbReference type="NCBI Taxonomy" id="37360"/>
    <lineage>
        <taxon>Eukaryota</taxon>
        <taxon>Sar</taxon>
        <taxon>Rhizaria</taxon>
        <taxon>Endomyxa</taxon>
        <taxon>Phytomyxea</taxon>
        <taxon>Plasmodiophorida</taxon>
        <taxon>Plasmodiophoridae</taxon>
        <taxon>Plasmodiophora</taxon>
    </lineage>
</organism>
<evidence type="ECO:0000313" key="6">
    <source>
        <dbReference type="Proteomes" id="UP000290189"/>
    </source>
</evidence>
<proteinExistence type="predicted"/>
<evidence type="ECO:0000313" key="3">
    <source>
        <dbReference type="EMBL" id="CEP02998.1"/>
    </source>
</evidence>
<gene>
    <name evidence="3" type="ORF">PBRA_009216</name>
    <name evidence="4" type="ORF">PLBR_LOCUS7477</name>
</gene>
<dbReference type="InterPro" id="IPR036013">
    <property type="entry name" value="Band_7/SPFH_dom_sf"/>
</dbReference>
<keyword evidence="1" id="KW-0732">Signal</keyword>
<protein>
    <recommendedName>
        <fullName evidence="2">Band 7 domain-containing protein</fullName>
    </recommendedName>
</protein>
<evidence type="ECO:0000259" key="2">
    <source>
        <dbReference type="Pfam" id="PF01145"/>
    </source>
</evidence>
<keyword evidence="5" id="KW-1185">Reference proteome</keyword>
<geneLocation type="mitochondrion" evidence="4"/>
<name>A0A0G4J5W0_PLABS</name>
<feature type="chain" id="PRO_5033717462" description="Band 7 domain-containing protein" evidence="1">
    <location>
        <begin position="27"/>
        <end position="610"/>
    </location>
</feature>
<reference evidence="3 5" key="1">
    <citation type="submission" date="2015-02" db="EMBL/GenBank/DDBJ databases">
        <authorList>
            <person name="Chooi Y.-H."/>
        </authorList>
    </citation>
    <scope>NUCLEOTIDE SEQUENCE [LARGE SCALE GENOMIC DNA]</scope>
    <source>
        <strain evidence="3">E3</strain>
    </source>
</reference>
<evidence type="ECO:0000256" key="1">
    <source>
        <dbReference type="SAM" id="SignalP"/>
    </source>
</evidence>
<evidence type="ECO:0000313" key="4">
    <source>
        <dbReference type="EMBL" id="SPR00262.1"/>
    </source>
</evidence>
<dbReference type="Pfam" id="PF01145">
    <property type="entry name" value="Band_7"/>
    <property type="match status" value="1"/>
</dbReference>
<dbReference type="EMBL" id="OVEO01000013">
    <property type="protein sequence ID" value="SPR00262.1"/>
    <property type="molecule type" value="Genomic_DNA"/>
</dbReference>